<organism evidence="1 2">
    <name type="scientific">Penicillium arizonense</name>
    <dbReference type="NCBI Taxonomy" id="1835702"/>
    <lineage>
        <taxon>Eukaryota</taxon>
        <taxon>Fungi</taxon>
        <taxon>Dikarya</taxon>
        <taxon>Ascomycota</taxon>
        <taxon>Pezizomycotina</taxon>
        <taxon>Eurotiomycetes</taxon>
        <taxon>Eurotiomycetidae</taxon>
        <taxon>Eurotiales</taxon>
        <taxon>Aspergillaceae</taxon>
        <taxon>Penicillium</taxon>
    </lineage>
</organism>
<reference evidence="1 2" key="1">
    <citation type="journal article" date="2016" name="Sci. Rep.">
        <title>Penicillium arizonense, a new, genome sequenced fungal species, reveals a high chemical diversity in secreted metabolites.</title>
        <authorList>
            <person name="Grijseels S."/>
            <person name="Nielsen J.C."/>
            <person name="Randelovic M."/>
            <person name="Nielsen J."/>
            <person name="Nielsen K.F."/>
            <person name="Workman M."/>
            <person name="Frisvad J.C."/>
        </authorList>
    </citation>
    <scope>NUCLEOTIDE SEQUENCE [LARGE SCALE GENOMIC DNA]</scope>
    <source>
        <strain evidence="1 2">CBS 141311</strain>
    </source>
</reference>
<protein>
    <submittedName>
        <fullName evidence="1">Uncharacterized protein</fullName>
    </submittedName>
</protein>
<dbReference type="GeneID" id="34582626"/>
<dbReference type="Proteomes" id="UP000177622">
    <property type="component" value="Unassembled WGS sequence"/>
</dbReference>
<gene>
    <name evidence="1" type="ORF">PENARI_c111G03804</name>
</gene>
<dbReference type="AlphaFoldDB" id="A0A1F5L0N7"/>
<comment type="caution">
    <text evidence="1">The sequence shown here is derived from an EMBL/GenBank/DDBJ whole genome shotgun (WGS) entry which is preliminary data.</text>
</comment>
<evidence type="ECO:0000313" key="1">
    <source>
        <dbReference type="EMBL" id="OGE46783.1"/>
    </source>
</evidence>
<sequence>MERVVVSDLTSAGIDYSPQEFSQLAMGCSYNGMEMSVVFVSGAQTWQKSSDSAQQQARYSTQLVVENKGLELMRPVLGPRPWVAVFNIGHAAWACLKRQGQKYCVSRFCVEH</sequence>
<dbReference type="RefSeq" id="XP_022482250.1">
    <property type="nucleotide sequence ID" value="XM_022637892.1"/>
</dbReference>
<evidence type="ECO:0000313" key="2">
    <source>
        <dbReference type="Proteomes" id="UP000177622"/>
    </source>
</evidence>
<name>A0A1F5L0N7_PENAI</name>
<proteinExistence type="predicted"/>
<accession>A0A1F5L0N7</accession>
<dbReference type="EMBL" id="LXJU01000111">
    <property type="protein sequence ID" value="OGE46783.1"/>
    <property type="molecule type" value="Genomic_DNA"/>
</dbReference>
<keyword evidence="2" id="KW-1185">Reference proteome</keyword>